<feature type="region of interest" description="Disordered" evidence="1">
    <location>
        <begin position="24"/>
        <end position="107"/>
    </location>
</feature>
<gene>
    <name evidence="2" type="ORF">CBR_g44474</name>
</gene>
<reference evidence="2 3" key="1">
    <citation type="journal article" date="2018" name="Cell">
        <title>The Chara Genome: Secondary Complexity and Implications for Plant Terrestrialization.</title>
        <authorList>
            <person name="Nishiyama T."/>
            <person name="Sakayama H."/>
            <person name="Vries J.D."/>
            <person name="Buschmann H."/>
            <person name="Saint-Marcoux D."/>
            <person name="Ullrich K.K."/>
            <person name="Haas F.B."/>
            <person name="Vanderstraeten L."/>
            <person name="Becker D."/>
            <person name="Lang D."/>
            <person name="Vosolsobe S."/>
            <person name="Rombauts S."/>
            <person name="Wilhelmsson P.K.I."/>
            <person name="Janitza P."/>
            <person name="Kern R."/>
            <person name="Heyl A."/>
            <person name="Rumpler F."/>
            <person name="Villalobos L.I.A.C."/>
            <person name="Clay J.M."/>
            <person name="Skokan R."/>
            <person name="Toyoda A."/>
            <person name="Suzuki Y."/>
            <person name="Kagoshima H."/>
            <person name="Schijlen E."/>
            <person name="Tajeshwar N."/>
            <person name="Catarino B."/>
            <person name="Hetherington A.J."/>
            <person name="Saltykova A."/>
            <person name="Bonnot C."/>
            <person name="Breuninger H."/>
            <person name="Symeonidi A."/>
            <person name="Radhakrishnan G.V."/>
            <person name="Van Nieuwerburgh F."/>
            <person name="Deforce D."/>
            <person name="Chang C."/>
            <person name="Karol K.G."/>
            <person name="Hedrich R."/>
            <person name="Ulvskov P."/>
            <person name="Glockner G."/>
            <person name="Delwiche C.F."/>
            <person name="Petrasek J."/>
            <person name="Van de Peer Y."/>
            <person name="Friml J."/>
            <person name="Beilby M."/>
            <person name="Dolan L."/>
            <person name="Kohara Y."/>
            <person name="Sugano S."/>
            <person name="Fujiyama A."/>
            <person name="Delaux P.-M."/>
            <person name="Quint M."/>
            <person name="TheiBen G."/>
            <person name="Hagemann M."/>
            <person name="Harholt J."/>
            <person name="Dunand C."/>
            <person name="Zachgo S."/>
            <person name="Langdale J."/>
            <person name="Maumus F."/>
            <person name="Straeten D.V.D."/>
            <person name="Gould S.B."/>
            <person name="Rensing S.A."/>
        </authorList>
    </citation>
    <scope>NUCLEOTIDE SEQUENCE [LARGE SCALE GENOMIC DNA]</scope>
    <source>
        <strain evidence="2 3">S276</strain>
    </source>
</reference>
<name>A0A388LXG8_CHABU</name>
<feature type="compositionally biased region" description="Basic and acidic residues" evidence="1">
    <location>
        <begin position="163"/>
        <end position="172"/>
    </location>
</feature>
<evidence type="ECO:0000313" key="3">
    <source>
        <dbReference type="Proteomes" id="UP000265515"/>
    </source>
</evidence>
<organism evidence="2 3">
    <name type="scientific">Chara braunii</name>
    <name type="common">Braun's stonewort</name>
    <dbReference type="NCBI Taxonomy" id="69332"/>
    <lineage>
        <taxon>Eukaryota</taxon>
        <taxon>Viridiplantae</taxon>
        <taxon>Streptophyta</taxon>
        <taxon>Charophyceae</taxon>
        <taxon>Charales</taxon>
        <taxon>Characeae</taxon>
        <taxon>Chara</taxon>
    </lineage>
</organism>
<feature type="compositionally biased region" description="Basic and acidic residues" evidence="1">
    <location>
        <begin position="91"/>
        <end position="107"/>
    </location>
</feature>
<dbReference type="AlphaFoldDB" id="A0A388LXG8"/>
<feature type="compositionally biased region" description="Acidic residues" evidence="1">
    <location>
        <begin position="236"/>
        <end position="270"/>
    </location>
</feature>
<dbReference type="Gramene" id="GBG87020">
    <property type="protein sequence ID" value="GBG87020"/>
    <property type="gene ID" value="CBR_g44474"/>
</dbReference>
<comment type="caution">
    <text evidence="2">The sequence shown here is derived from an EMBL/GenBank/DDBJ whole genome shotgun (WGS) entry which is preliminary data.</text>
</comment>
<feature type="region of interest" description="Disordered" evidence="1">
    <location>
        <begin position="137"/>
        <end position="174"/>
    </location>
</feature>
<dbReference type="Proteomes" id="UP000265515">
    <property type="component" value="Unassembled WGS sequence"/>
</dbReference>
<protein>
    <submittedName>
        <fullName evidence="2">Uncharacterized protein</fullName>
    </submittedName>
</protein>
<feature type="compositionally biased region" description="Basic and acidic residues" evidence="1">
    <location>
        <begin position="24"/>
        <end position="56"/>
    </location>
</feature>
<evidence type="ECO:0000313" key="2">
    <source>
        <dbReference type="EMBL" id="GBG87020.1"/>
    </source>
</evidence>
<evidence type="ECO:0000256" key="1">
    <source>
        <dbReference type="SAM" id="MobiDB-lite"/>
    </source>
</evidence>
<accession>A0A388LXG8</accession>
<keyword evidence="3" id="KW-1185">Reference proteome</keyword>
<proteinExistence type="predicted"/>
<dbReference type="EMBL" id="BFEA01000591">
    <property type="protein sequence ID" value="GBG87020.1"/>
    <property type="molecule type" value="Genomic_DNA"/>
</dbReference>
<sequence>MDCQHIRWLLSLKKIANKLEDVDRKTTVALDKKGKKKVKEEPTTNGGRNEKRKRDFGSLVISRSRSKSRSKNASGKMKMRPLRINISDDEDSRRDKTRENSHVDEKLEINKTDVKQLDEIKGMLQALMTGLNQSATSKGCARSETTVEDTSSGKGADEPVASDEAKKDKGRAAEMQSEVLEYMRCRLDYYMTKTYKEIKALCKSRNARCERKDKGAWELVKHDTDQYTKLVNNTKEDDDDPTDEDDDDENAADGEGEGFEDEDNDEVIGN</sequence>
<feature type="region of interest" description="Disordered" evidence="1">
    <location>
        <begin position="228"/>
        <end position="270"/>
    </location>
</feature>